<gene>
    <name evidence="2" type="ORF">NLU13_3787</name>
</gene>
<name>A0AA39L7L9_SARSR</name>
<keyword evidence="1" id="KW-0472">Membrane</keyword>
<dbReference type="PANTHER" id="PTHR35394">
    <property type="entry name" value="DUF3176 DOMAIN-CONTAINING PROTEIN"/>
    <property type="match status" value="1"/>
</dbReference>
<comment type="caution">
    <text evidence="2">The sequence shown here is derived from an EMBL/GenBank/DDBJ whole genome shotgun (WGS) entry which is preliminary data.</text>
</comment>
<dbReference type="InterPro" id="IPR021514">
    <property type="entry name" value="DUF3176"/>
</dbReference>
<evidence type="ECO:0000313" key="2">
    <source>
        <dbReference type="EMBL" id="KAK0387541.1"/>
    </source>
</evidence>
<evidence type="ECO:0000256" key="1">
    <source>
        <dbReference type="SAM" id="Phobius"/>
    </source>
</evidence>
<protein>
    <submittedName>
        <fullName evidence="2">Uncharacterized protein</fullName>
    </submittedName>
</protein>
<keyword evidence="3" id="KW-1185">Reference proteome</keyword>
<feature type="transmembrane region" description="Helical" evidence="1">
    <location>
        <begin position="55"/>
        <end position="72"/>
    </location>
</feature>
<accession>A0AA39L7L9</accession>
<dbReference type="PANTHER" id="PTHR35394:SF5">
    <property type="entry name" value="DUF3176 DOMAIN-CONTAINING PROTEIN"/>
    <property type="match status" value="1"/>
</dbReference>
<feature type="transmembrane region" description="Helical" evidence="1">
    <location>
        <begin position="417"/>
        <end position="439"/>
    </location>
</feature>
<dbReference type="AlphaFoldDB" id="A0AA39L7L9"/>
<organism evidence="2 3">
    <name type="scientific">Sarocladium strictum</name>
    <name type="common">Black bundle disease fungus</name>
    <name type="synonym">Acremonium strictum</name>
    <dbReference type="NCBI Taxonomy" id="5046"/>
    <lineage>
        <taxon>Eukaryota</taxon>
        <taxon>Fungi</taxon>
        <taxon>Dikarya</taxon>
        <taxon>Ascomycota</taxon>
        <taxon>Pezizomycotina</taxon>
        <taxon>Sordariomycetes</taxon>
        <taxon>Hypocreomycetidae</taxon>
        <taxon>Hypocreales</taxon>
        <taxon>Sarocladiaceae</taxon>
        <taxon>Sarocladium</taxon>
    </lineage>
</organism>
<proteinExistence type="predicted"/>
<feature type="transmembrane region" description="Helical" evidence="1">
    <location>
        <begin position="24"/>
        <end position="43"/>
    </location>
</feature>
<dbReference type="Pfam" id="PF11374">
    <property type="entry name" value="DUF3176"/>
    <property type="match status" value="1"/>
</dbReference>
<dbReference type="EMBL" id="JAPDFR010000003">
    <property type="protein sequence ID" value="KAK0387541.1"/>
    <property type="molecule type" value="Genomic_DNA"/>
</dbReference>
<keyword evidence="1" id="KW-0812">Transmembrane</keyword>
<keyword evidence="1" id="KW-1133">Transmembrane helix</keyword>
<sequence length="526" mass="59341">MSTDAYDRSASNRYSIGEASGPWIFDYVCLMVAIASMITLIVLLQNYDQTPVRPWILGITLNGVIAVISFIWKSCMAVLIADSVGQLKWHWFQTRHRVVDIQKFDDASRGGLGGLQLLFHIPWAIARLAGLVTLLSMAFDPFLQQLVSYPSKTTRTLSSNITIHRGVEYTMLGESQESLQAARRDGREDHYLAQNAQGALLLSRASLHCFFETKEVAHNVSELFFNISNPILTIASLRLNPRSSLPPRNATVSTIYPCVRKIDSRYVQGQASIGIFDSWRNGTRVDGHTTDGIPDRLHGIYMTPEAGDLGLEKANFTRNTYFIAGPVADLMRHTLRSTLLVRVWDGNRTYEQWSPSFPGYGNSFVGAFTLAHAPSMEDLLETMALSITYYLRTLYENHKYRVIGYITKRSTIINVRWQWITFPIGVFAITVLIFAFTIAKTPRLPIWKNSVFPLLFAFRFNEEHSAGGWQEERSMRNKAKSIWAELPEDETRAGCTQQKTNLAAEPSAVLTKEAEGRLNAPKRQTI</sequence>
<dbReference type="Proteomes" id="UP001175261">
    <property type="component" value="Unassembled WGS sequence"/>
</dbReference>
<evidence type="ECO:0000313" key="3">
    <source>
        <dbReference type="Proteomes" id="UP001175261"/>
    </source>
</evidence>
<reference evidence="2" key="1">
    <citation type="submission" date="2022-10" db="EMBL/GenBank/DDBJ databases">
        <title>Determination and structural analysis of whole genome sequence of Sarocladium strictum F4-1.</title>
        <authorList>
            <person name="Hu L."/>
            <person name="Jiang Y."/>
        </authorList>
    </citation>
    <scope>NUCLEOTIDE SEQUENCE</scope>
    <source>
        <strain evidence="2">F4-1</strain>
    </source>
</reference>